<evidence type="ECO:0000313" key="3">
    <source>
        <dbReference type="EMBL" id="CAK3897952.1"/>
    </source>
</evidence>
<feature type="compositionally biased region" description="Low complexity" evidence="2">
    <location>
        <begin position="647"/>
        <end position="658"/>
    </location>
</feature>
<organism evidence="3 4">
    <name type="scientific">Lecanosticta acicola</name>
    <dbReference type="NCBI Taxonomy" id="111012"/>
    <lineage>
        <taxon>Eukaryota</taxon>
        <taxon>Fungi</taxon>
        <taxon>Dikarya</taxon>
        <taxon>Ascomycota</taxon>
        <taxon>Pezizomycotina</taxon>
        <taxon>Dothideomycetes</taxon>
        <taxon>Dothideomycetidae</taxon>
        <taxon>Mycosphaerellales</taxon>
        <taxon>Mycosphaerellaceae</taxon>
        <taxon>Lecanosticta</taxon>
    </lineage>
</organism>
<feature type="compositionally biased region" description="Low complexity" evidence="2">
    <location>
        <begin position="621"/>
        <end position="633"/>
    </location>
</feature>
<feature type="compositionally biased region" description="Low complexity" evidence="2">
    <location>
        <begin position="854"/>
        <end position="869"/>
    </location>
</feature>
<proteinExistence type="predicted"/>
<feature type="coiled-coil region" evidence="1">
    <location>
        <begin position="789"/>
        <end position="816"/>
    </location>
</feature>
<gene>
    <name evidence="3" type="ORF">LECACI_7A002411</name>
</gene>
<feature type="compositionally biased region" description="Basic and acidic residues" evidence="2">
    <location>
        <begin position="281"/>
        <end position="297"/>
    </location>
</feature>
<feature type="region of interest" description="Disordered" evidence="2">
    <location>
        <begin position="305"/>
        <end position="332"/>
    </location>
</feature>
<evidence type="ECO:0000256" key="1">
    <source>
        <dbReference type="SAM" id="Coils"/>
    </source>
</evidence>
<feature type="compositionally biased region" description="Pro residues" evidence="2">
    <location>
        <begin position="716"/>
        <end position="732"/>
    </location>
</feature>
<feature type="region of interest" description="Disordered" evidence="2">
    <location>
        <begin position="412"/>
        <end position="470"/>
    </location>
</feature>
<dbReference type="EMBL" id="CAVMBE010000010">
    <property type="protein sequence ID" value="CAK3897952.1"/>
    <property type="molecule type" value="Genomic_DNA"/>
</dbReference>
<keyword evidence="4" id="KW-1185">Reference proteome</keyword>
<evidence type="ECO:0000256" key="2">
    <source>
        <dbReference type="SAM" id="MobiDB-lite"/>
    </source>
</evidence>
<feature type="compositionally biased region" description="Basic and acidic residues" evidence="2">
    <location>
        <begin position="51"/>
        <end position="61"/>
    </location>
</feature>
<comment type="caution">
    <text evidence="3">The sequence shown here is derived from an EMBL/GenBank/DDBJ whole genome shotgun (WGS) entry which is preliminary data.</text>
</comment>
<feature type="region of interest" description="Disordered" evidence="2">
    <location>
        <begin position="486"/>
        <end position="633"/>
    </location>
</feature>
<protein>
    <submittedName>
        <fullName evidence="3">Uncharacterized protein</fullName>
    </submittedName>
</protein>
<feature type="region of interest" description="Disordered" evidence="2">
    <location>
        <begin position="1"/>
        <end position="103"/>
    </location>
</feature>
<feature type="compositionally biased region" description="Polar residues" evidence="2">
    <location>
        <begin position="75"/>
        <end position="84"/>
    </location>
</feature>
<evidence type="ECO:0000313" key="4">
    <source>
        <dbReference type="Proteomes" id="UP001296104"/>
    </source>
</evidence>
<feature type="region of interest" description="Disordered" evidence="2">
    <location>
        <begin position="279"/>
        <end position="298"/>
    </location>
</feature>
<dbReference type="AlphaFoldDB" id="A0AAI8YUV7"/>
<feature type="region of interest" description="Disordered" evidence="2">
    <location>
        <begin position="832"/>
        <end position="884"/>
    </location>
</feature>
<feature type="compositionally biased region" description="Basic and acidic residues" evidence="2">
    <location>
        <begin position="754"/>
        <end position="775"/>
    </location>
</feature>
<feature type="region of interest" description="Disordered" evidence="2">
    <location>
        <begin position="136"/>
        <end position="158"/>
    </location>
</feature>
<feature type="compositionally biased region" description="Low complexity" evidence="2">
    <location>
        <begin position="25"/>
        <end position="37"/>
    </location>
</feature>
<feature type="compositionally biased region" description="Basic and acidic residues" evidence="2">
    <location>
        <begin position="440"/>
        <end position="461"/>
    </location>
</feature>
<feature type="compositionally biased region" description="Low complexity" evidence="2">
    <location>
        <begin position="573"/>
        <end position="587"/>
    </location>
</feature>
<feature type="compositionally biased region" description="Basic and acidic residues" evidence="2">
    <location>
        <begin position="140"/>
        <end position="152"/>
    </location>
</feature>
<name>A0AAI8YUV7_9PEZI</name>
<feature type="compositionally biased region" description="Polar residues" evidence="2">
    <location>
        <begin position="412"/>
        <end position="421"/>
    </location>
</feature>
<reference evidence="3" key="1">
    <citation type="submission" date="2023-11" db="EMBL/GenBank/DDBJ databases">
        <authorList>
            <person name="Alioto T."/>
            <person name="Alioto T."/>
            <person name="Gomez Garrido J."/>
        </authorList>
    </citation>
    <scope>NUCLEOTIDE SEQUENCE</scope>
</reference>
<accession>A0AAI8YUV7</accession>
<feature type="compositionally biased region" description="Low complexity" evidence="2">
    <location>
        <begin position="690"/>
        <end position="703"/>
    </location>
</feature>
<sequence>MFGAAGDMTSGAGPLHTNSPTMGQASSSSSSAAAAAAQQRHHIKASSSAILREDSIVREVEDVPVPAGSSEDSRSMQYVHSNQAPYCYSPPPRQEQQQQKLPRNELDSRMMTSTSLLHVPRQNQSADLAWFLRTTGPVDSPHRRPTKLEQQPRRAVSAPKNALRFLKLGSGERRKVQRAHDRLNGVLREDPFDEGGLLPHAEPARPLPPNVEQKVSSKGQRYLALVPPAEEEERDRVEDLAGPSILSPDILESRVSIRFHEESQSVDVLDSWLSSLSKQQVDPHQDRLSTDDNDHRPAVSYEEVASRLARRCPTPVRPAASNPPTPEPHSAISMADSYQTEFQDRPVSAMSVDAVHAGPGSDAQEGAPMMPKISLPREEFPVKHPSAETEVEMRHPLPRRLGSHPVLLQRASSIASTLYPTSRSVSDSPGPPPPRSPLRLRRDPRTIEKIIKEHNNGDRKSTPKIAPSIRSASEFDFGAEPIRATVTTECTGPIKRPKSRNKDTTSSPQRRPCPMNRKEREERVRVRKLRDRPTVSRTIDSVVHAPAQATRQRLKKMRPQIQIPDLRPYPLRAPSAASQVSASGAGSWRKITPSTQTPISPVPSRASEFSEDDRAGCTPISPSASAEARAAQAGMELSPVMLVAEEVPVPRTKVTPKPARLILKDGKKTYAPRPRSASLPKPAVQRRSRQSVQGSSTHSSPRSKSPRKLEEVDHAPPLPSPPPTRALPPTPPASGSEKQSKANSKAKLVVGSGRELETLHSHDVSPVEPSSKHPEKFTHVATQRRNTGFKATNRAASRIDARLEALEKQNALLSAALMAVLKTNGAFNSPVPDLDELESPSKGPMAWESRVARRSAATSHTASSSNGSALEMYMSTRRGSRHGA</sequence>
<feature type="region of interest" description="Disordered" evidence="2">
    <location>
        <begin position="188"/>
        <end position="216"/>
    </location>
</feature>
<dbReference type="Proteomes" id="UP001296104">
    <property type="component" value="Unassembled WGS sequence"/>
</dbReference>
<feature type="region of interest" description="Disordered" evidence="2">
    <location>
        <begin position="646"/>
        <end position="775"/>
    </location>
</feature>
<keyword evidence="1" id="KW-0175">Coiled coil</keyword>